<feature type="region of interest" description="Disordered" evidence="1">
    <location>
        <begin position="173"/>
        <end position="199"/>
    </location>
</feature>
<evidence type="ECO:0000313" key="3">
    <source>
        <dbReference type="Proteomes" id="UP000184330"/>
    </source>
</evidence>
<accession>A0A1L7X836</accession>
<evidence type="ECO:0000313" key="2">
    <source>
        <dbReference type="EMBL" id="CZR61176.1"/>
    </source>
</evidence>
<sequence length="247" mass="27655">MAIPDHNHNHNEIGTNNYQYEEMDQWLCSQCFKTISSSRPPIFNSENCSCLEVSGGGSPHAQPVSIPQPEPIYNYENTVHNATVYQSYASSARSFTGPEGPERENPDLRVSNTYLPLGPDAGHGEVQHRRTASFESEMSFQMRRFLVEGYHLTSHEHEGFLKQDVVLGRSCESTRKGKRGSKPSWVSSGSGKSGQLEESLGGWSQRLDWTREMGGWMDDVDVQRGEVYEYPMDMSGVTECAYGEGTN</sequence>
<protein>
    <submittedName>
        <fullName evidence="2">Uncharacterized protein</fullName>
    </submittedName>
</protein>
<dbReference type="OrthoDB" id="3502101at2759"/>
<dbReference type="AlphaFoldDB" id="A0A1L7X836"/>
<reference evidence="2 3" key="1">
    <citation type="submission" date="2016-03" db="EMBL/GenBank/DDBJ databases">
        <authorList>
            <person name="Ploux O."/>
        </authorList>
    </citation>
    <scope>NUCLEOTIDE SEQUENCE [LARGE SCALE GENOMIC DNA]</scope>
    <source>
        <strain evidence="2 3">UAMH 11012</strain>
    </source>
</reference>
<dbReference type="Proteomes" id="UP000184330">
    <property type="component" value="Unassembled WGS sequence"/>
</dbReference>
<gene>
    <name evidence="2" type="ORF">PAC_11072</name>
</gene>
<keyword evidence="3" id="KW-1185">Reference proteome</keyword>
<proteinExistence type="predicted"/>
<dbReference type="EMBL" id="FJOG01000017">
    <property type="protein sequence ID" value="CZR61176.1"/>
    <property type="molecule type" value="Genomic_DNA"/>
</dbReference>
<name>A0A1L7X836_9HELO</name>
<organism evidence="2 3">
    <name type="scientific">Phialocephala subalpina</name>
    <dbReference type="NCBI Taxonomy" id="576137"/>
    <lineage>
        <taxon>Eukaryota</taxon>
        <taxon>Fungi</taxon>
        <taxon>Dikarya</taxon>
        <taxon>Ascomycota</taxon>
        <taxon>Pezizomycotina</taxon>
        <taxon>Leotiomycetes</taxon>
        <taxon>Helotiales</taxon>
        <taxon>Mollisiaceae</taxon>
        <taxon>Phialocephala</taxon>
        <taxon>Phialocephala fortinii species complex</taxon>
    </lineage>
</organism>
<evidence type="ECO:0000256" key="1">
    <source>
        <dbReference type="SAM" id="MobiDB-lite"/>
    </source>
</evidence>